<feature type="region of interest" description="Disordered" evidence="1">
    <location>
        <begin position="123"/>
        <end position="143"/>
    </location>
</feature>
<sequence length="157" mass="17306">MQRLHHRICRFGWTSCVTPPPEAETGALLSSPEAALVAWQPPSSYCKQTPYHVSTSFRLKVTSWTPSSPSSYCHNQHVPVQIGSFRGRQRKDWSPGVWLCITQQCVCVYGAEIRQETSGRKEIPPYLATNSTGTAPYRPEAPPRTSSVAAATLGFVG</sequence>
<evidence type="ECO:0000313" key="2">
    <source>
        <dbReference type="EMBL" id="KAD1800789.1"/>
    </source>
</evidence>
<dbReference type="AlphaFoldDB" id="A0A5N6LIC9"/>
<dbReference type="Proteomes" id="UP000326396">
    <property type="component" value="Unassembled WGS sequence"/>
</dbReference>
<accession>A0A5N6LIC9</accession>
<keyword evidence="3" id="KW-1185">Reference proteome</keyword>
<protein>
    <submittedName>
        <fullName evidence="2">Uncharacterized protein</fullName>
    </submittedName>
</protein>
<proteinExistence type="predicted"/>
<evidence type="ECO:0000256" key="1">
    <source>
        <dbReference type="SAM" id="MobiDB-lite"/>
    </source>
</evidence>
<organism evidence="2 3">
    <name type="scientific">Mikania micrantha</name>
    <name type="common">bitter vine</name>
    <dbReference type="NCBI Taxonomy" id="192012"/>
    <lineage>
        <taxon>Eukaryota</taxon>
        <taxon>Viridiplantae</taxon>
        <taxon>Streptophyta</taxon>
        <taxon>Embryophyta</taxon>
        <taxon>Tracheophyta</taxon>
        <taxon>Spermatophyta</taxon>
        <taxon>Magnoliopsida</taxon>
        <taxon>eudicotyledons</taxon>
        <taxon>Gunneridae</taxon>
        <taxon>Pentapetalae</taxon>
        <taxon>asterids</taxon>
        <taxon>campanulids</taxon>
        <taxon>Asterales</taxon>
        <taxon>Asteraceae</taxon>
        <taxon>Asteroideae</taxon>
        <taxon>Heliantheae alliance</taxon>
        <taxon>Eupatorieae</taxon>
        <taxon>Mikania</taxon>
    </lineage>
</organism>
<dbReference type="EMBL" id="SZYD01000473">
    <property type="protein sequence ID" value="KAD1800789.1"/>
    <property type="molecule type" value="Genomic_DNA"/>
</dbReference>
<comment type="caution">
    <text evidence="2">The sequence shown here is derived from an EMBL/GenBank/DDBJ whole genome shotgun (WGS) entry which is preliminary data.</text>
</comment>
<gene>
    <name evidence="2" type="ORF">E3N88_42277</name>
</gene>
<evidence type="ECO:0000313" key="3">
    <source>
        <dbReference type="Proteomes" id="UP000326396"/>
    </source>
</evidence>
<reference evidence="2 3" key="1">
    <citation type="submission" date="2019-05" db="EMBL/GenBank/DDBJ databases">
        <title>Mikania micrantha, genome provides insights into the molecular mechanism of rapid growth.</title>
        <authorList>
            <person name="Liu B."/>
        </authorList>
    </citation>
    <scope>NUCLEOTIDE SEQUENCE [LARGE SCALE GENOMIC DNA]</scope>
    <source>
        <strain evidence="2">NLD-2019</strain>
        <tissue evidence="2">Leaf</tissue>
    </source>
</reference>
<name>A0A5N6LIC9_9ASTR</name>